<evidence type="ECO:0000256" key="1">
    <source>
        <dbReference type="ARBA" id="ARBA00001974"/>
    </source>
</evidence>
<keyword evidence="2" id="KW-0285">Flavoprotein</keyword>
<dbReference type="EMBL" id="CP003261">
    <property type="protein sequence ID" value="AGK99141.1"/>
    <property type="molecule type" value="Genomic_DNA"/>
</dbReference>
<dbReference type="Proteomes" id="UP000013523">
    <property type="component" value="Chromosome"/>
</dbReference>
<dbReference type="RefSeq" id="WP_015617412.1">
    <property type="nucleotide sequence ID" value="NC_021182.1"/>
</dbReference>
<dbReference type="InterPro" id="IPR003680">
    <property type="entry name" value="Flavodoxin_fold"/>
</dbReference>
<proteinExistence type="inferred from homology"/>
<accession>R4KBR5</accession>
<evidence type="ECO:0000313" key="7">
    <source>
        <dbReference type="Proteomes" id="UP000013523"/>
    </source>
</evidence>
<comment type="similarity">
    <text evidence="4">Belongs to the oxidoreductase MdaB family.</text>
</comment>
<dbReference type="eggNOG" id="COG2249">
    <property type="taxonomic scope" value="Bacteria"/>
</dbReference>
<dbReference type="InterPro" id="IPR052397">
    <property type="entry name" value="NADPH-QR_MdaB"/>
</dbReference>
<comment type="cofactor">
    <cofactor evidence="1">
        <name>FAD</name>
        <dbReference type="ChEBI" id="CHEBI:57692"/>
    </cofactor>
</comment>
<keyword evidence="7" id="KW-1185">Reference proteome</keyword>
<evidence type="ECO:0000256" key="4">
    <source>
        <dbReference type="ARBA" id="ARBA00037981"/>
    </source>
</evidence>
<gene>
    <name evidence="6" type="ORF">Clopa_4429</name>
</gene>
<dbReference type="PANTHER" id="PTHR46305:SF3">
    <property type="entry name" value="NADPH:QUINONE OXIDOREDUCTASE MDAB"/>
    <property type="match status" value="1"/>
</dbReference>
<dbReference type="KEGG" id="cpas:Clopa_4429"/>
<evidence type="ECO:0000256" key="2">
    <source>
        <dbReference type="ARBA" id="ARBA00022630"/>
    </source>
</evidence>
<dbReference type="PATRIC" id="fig|86416.3.peg.4435"/>
<dbReference type="STRING" id="86416.Clopa_4429"/>
<reference evidence="6 7" key="1">
    <citation type="submission" date="2012-01" db="EMBL/GenBank/DDBJ databases">
        <title>Complete sequence of chromosome of Clostridium pasteurianum BC1.</title>
        <authorList>
            <consortium name="US DOE Joint Genome Institute"/>
            <person name="Lucas S."/>
            <person name="Han J."/>
            <person name="Lapidus A."/>
            <person name="Cheng J.-F."/>
            <person name="Goodwin L."/>
            <person name="Pitluck S."/>
            <person name="Peters L."/>
            <person name="Mikhailova N."/>
            <person name="Teshima H."/>
            <person name="Detter J.C."/>
            <person name="Han C."/>
            <person name="Tapia R."/>
            <person name="Land M."/>
            <person name="Hauser L."/>
            <person name="Kyrpides N."/>
            <person name="Ivanova N."/>
            <person name="Pagani I."/>
            <person name="Dunn J."/>
            <person name="Taghavi S."/>
            <person name="Francis A."/>
            <person name="van der Lelie D."/>
            <person name="Woyke T."/>
        </authorList>
    </citation>
    <scope>NUCLEOTIDE SEQUENCE [LARGE SCALE GENOMIC DNA]</scope>
    <source>
        <strain evidence="6 7">BC1</strain>
    </source>
</reference>
<dbReference type="Gene3D" id="3.40.50.360">
    <property type="match status" value="1"/>
</dbReference>
<evidence type="ECO:0000313" key="6">
    <source>
        <dbReference type="EMBL" id="AGK99141.1"/>
    </source>
</evidence>
<dbReference type="OrthoDB" id="9805976at2"/>
<sequence length="187" mass="21487">MTNKTVLIINGTDDKYSYASKGELNTLLADTSADYLKDRGYKILRTTVKDGYNPKEEDEKWKEASCIIFQFPVYWFSAPAVLKRYFEDIYNGGQYYKGGTEYGRGGLLNDKKYMISTTWNAALEVFEDENSFFRGQSVDEVLADFHYTHSFIGLEKLPSFSVNDVVKNPNVPDYISKLKIHLSNIFD</sequence>
<dbReference type="PANTHER" id="PTHR46305">
    <property type="match status" value="1"/>
</dbReference>
<feature type="domain" description="Flavodoxin-like fold" evidence="5">
    <location>
        <begin position="48"/>
        <end position="172"/>
    </location>
</feature>
<dbReference type="AlphaFoldDB" id="R4KBR5"/>
<evidence type="ECO:0000259" key="5">
    <source>
        <dbReference type="Pfam" id="PF02525"/>
    </source>
</evidence>
<dbReference type="InterPro" id="IPR029039">
    <property type="entry name" value="Flavoprotein-like_sf"/>
</dbReference>
<dbReference type="Pfam" id="PF02525">
    <property type="entry name" value="Flavodoxin_2"/>
    <property type="match status" value="1"/>
</dbReference>
<evidence type="ECO:0000256" key="3">
    <source>
        <dbReference type="ARBA" id="ARBA00022827"/>
    </source>
</evidence>
<dbReference type="SUPFAM" id="SSF52218">
    <property type="entry name" value="Flavoproteins"/>
    <property type="match status" value="1"/>
</dbReference>
<keyword evidence="3" id="KW-0274">FAD</keyword>
<protein>
    <submittedName>
        <fullName evidence="6">Putative NADPH-quinone reductase (Modulator of drug activity B)</fullName>
    </submittedName>
</protein>
<organism evidence="6 7">
    <name type="scientific">Clostridium pasteurianum BC1</name>
    <dbReference type="NCBI Taxonomy" id="86416"/>
    <lineage>
        <taxon>Bacteria</taxon>
        <taxon>Bacillati</taxon>
        <taxon>Bacillota</taxon>
        <taxon>Clostridia</taxon>
        <taxon>Eubacteriales</taxon>
        <taxon>Clostridiaceae</taxon>
        <taxon>Clostridium</taxon>
    </lineage>
</organism>
<name>R4KBR5_CLOPA</name>
<dbReference type="HOGENOM" id="CLU_083846_0_0_9"/>